<evidence type="ECO:0008006" key="4">
    <source>
        <dbReference type="Google" id="ProtNLM"/>
    </source>
</evidence>
<evidence type="ECO:0000313" key="2">
    <source>
        <dbReference type="EMBL" id="PRQ20255.1"/>
    </source>
</evidence>
<reference evidence="2 3" key="1">
    <citation type="journal article" date="2018" name="Nat. Genet.">
        <title>The Rosa genome provides new insights in the design of modern roses.</title>
        <authorList>
            <person name="Bendahmane M."/>
        </authorList>
    </citation>
    <scope>NUCLEOTIDE SEQUENCE [LARGE SCALE GENOMIC DNA]</scope>
    <source>
        <strain evidence="3">cv. Old Blush</strain>
    </source>
</reference>
<keyword evidence="1" id="KW-0732">Signal</keyword>
<dbReference type="Gramene" id="PRQ20255">
    <property type="protein sequence ID" value="PRQ20255"/>
    <property type="gene ID" value="RchiOBHm_Chr7g0226151"/>
</dbReference>
<dbReference type="AlphaFoldDB" id="A0A2P6PEA0"/>
<proteinExistence type="predicted"/>
<comment type="caution">
    <text evidence="2">The sequence shown here is derived from an EMBL/GenBank/DDBJ whole genome shotgun (WGS) entry which is preliminary data.</text>
</comment>
<feature type="signal peptide" evidence="1">
    <location>
        <begin position="1"/>
        <end position="30"/>
    </location>
</feature>
<keyword evidence="3" id="KW-1185">Reference proteome</keyword>
<dbReference type="Proteomes" id="UP000238479">
    <property type="component" value="Chromosome 7"/>
</dbReference>
<gene>
    <name evidence="2" type="ORF">RchiOBHm_Chr7g0226151</name>
</gene>
<organism evidence="2 3">
    <name type="scientific">Rosa chinensis</name>
    <name type="common">China rose</name>
    <dbReference type="NCBI Taxonomy" id="74649"/>
    <lineage>
        <taxon>Eukaryota</taxon>
        <taxon>Viridiplantae</taxon>
        <taxon>Streptophyta</taxon>
        <taxon>Embryophyta</taxon>
        <taxon>Tracheophyta</taxon>
        <taxon>Spermatophyta</taxon>
        <taxon>Magnoliopsida</taxon>
        <taxon>eudicotyledons</taxon>
        <taxon>Gunneridae</taxon>
        <taxon>Pentapetalae</taxon>
        <taxon>rosids</taxon>
        <taxon>fabids</taxon>
        <taxon>Rosales</taxon>
        <taxon>Rosaceae</taxon>
        <taxon>Rosoideae</taxon>
        <taxon>Rosoideae incertae sedis</taxon>
        <taxon>Rosa</taxon>
    </lineage>
</organism>
<protein>
    <recommendedName>
        <fullName evidence="4">Non-specific serine/threonine protein kinase</fullName>
    </recommendedName>
</protein>
<accession>A0A2P6PEA0</accession>
<dbReference type="EMBL" id="PDCK01000045">
    <property type="protein sequence ID" value="PRQ20255.1"/>
    <property type="molecule type" value="Genomic_DNA"/>
</dbReference>
<feature type="chain" id="PRO_5015143449" description="Non-specific serine/threonine protein kinase" evidence="1">
    <location>
        <begin position="31"/>
        <end position="270"/>
    </location>
</feature>
<evidence type="ECO:0000313" key="3">
    <source>
        <dbReference type="Proteomes" id="UP000238479"/>
    </source>
</evidence>
<evidence type="ECO:0000256" key="1">
    <source>
        <dbReference type="SAM" id="SignalP"/>
    </source>
</evidence>
<name>A0A2P6PEA0_ROSCH</name>
<sequence length="270" mass="28917">MVMAIARLVANHFLLVFAFVFLLGAPPWCGLPVVIDWEGSVVVWMTDRRPSSNGVDLVWTELDGRVWVLDRGRQISDGDRDCPIALVGLGGSLQRRGVAGVGLARPVQGIDQSLEDLQDWARTWVSFDPGDGTVSSAVNHGDGGYGDGGFQGDGAPTWALWASDCSGDGDAQPGGFFGYAGDGLKVISRGGGVFACDGDGDDDMQLGSGHVVVQLVVRVSENLGCWAQVLGLVWIGMHWGHMGSEDFLRFYSSRIGFHEVLRNDCFLSTP</sequence>